<dbReference type="PANTHER" id="PTHR28047:SF5">
    <property type="entry name" value="PROTEIN DCG1"/>
    <property type="match status" value="1"/>
</dbReference>
<dbReference type="PANTHER" id="PTHR28047">
    <property type="entry name" value="PROTEIN DCG1"/>
    <property type="match status" value="1"/>
</dbReference>
<dbReference type="GO" id="GO:0047661">
    <property type="term" value="F:amino-acid racemase activity"/>
    <property type="evidence" value="ECO:0007669"/>
    <property type="project" value="InterPro"/>
</dbReference>
<dbReference type="InterPro" id="IPR015942">
    <property type="entry name" value="Asp/Glu/hydantoin_racemase"/>
</dbReference>
<dbReference type="Pfam" id="PF01177">
    <property type="entry name" value="Asp_Glu_race"/>
    <property type="match status" value="1"/>
</dbReference>
<comment type="caution">
    <text evidence="2">The sequence shown here is derived from an EMBL/GenBank/DDBJ whole genome shotgun (WGS) entry which is preliminary data.</text>
</comment>
<protein>
    <recommendedName>
        <fullName evidence="4">Asp/Glu/hydantoin racemase</fullName>
    </recommendedName>
</protein>
<name>A0AA39R8S8_9LECA</name>
<dbReference type="EMBL" id="JAFEKC020000003">
    <property type="protein sequence ID" value="KAK0515870.1"/>
    <property type="molecule type" value="Genomic_DNA"/>
</dbReference>
<dbReference type="AlphaFoldDB" id="A0AA39R8S8"/>
<sequence length="134" mass="14541">MPPIKILIINPNTTQSMTDGLRAPVESLDYNNTSYTYHTSPHGPPSINSPSDAALSATLTLPSLLPLLPTHDAFLIACYSPHPLVSLLKTHTSKPVLGIFEASIYTALQLLKPNEKGEEKENEKFGIGLVRCGF</sequence>
<dbReference type="Gene3D" id="3.40.50.12500">
    <property type="match status" value="1"/>
</dbReference>
<dbReference type="InterPro" id="IPR052186">
    <property type="entry name" value="Hydantoin_racemase-like"/>
</dbReference>
<organism evidence="2 3">
    <name type="scientific">Cladonia borealis</name>
    <dbReference type="NCBI Taxonomy" id="184061"/>
    <lineage>
        <taxon>Eukaryota</taxon>
        <taxon>Fungi</taxon>
        <taxon>Dikarya</taxon>
        <taxon>Ascomycota</taxon>
        <taxon>Pezizomycotina</taxon>
        <taxon>Lecanoromycetes</taxon>
        <taxon>OSLEUM clade</taxon>
        <taxon>Lecanoromycetidae</taxon>
        <taxon>Lecanorales</taxon>
        <taxon>Lecanorineae</taxon>
        <taxon>Cladoniaceae</taxon>
        <taxon>Cladonia</taxon>
    </lineage>
</organism>
<evidence type="ECO:0000313" key="2">
    <source>
        <dbReference type="EMBL" id="KAK0515870.1"/>
    </source>
</evidence>
<evidence type="ECO:0000256" key="1">
    <source>
        <dbReference type="ARBA" id="ARBA00038414"/>
    </source>
</evidence>
<keyword evidence="3" id="KW-1185">Reference proteome</keyword>
<gene>
    <name evidence="2" type="ORF">JMJ35_001904</name>
</gene>
<proteinExistence type="inferred from homology"/>
<accession>A0AA39R8S8</accession>
<comment type="similarity">
    <text evidence="1">Belongs to the HyuE racemase family.</text>
</comment>
<dbReference type="InterPro" id="IPR053714">
    <property type="entry name" value="Iso_Racemase_Enz_sf"/>
</dbReference>
<evidence type="ECO:0000313" key="3">
    <source>
        <dbReference type="Proteomes" id="UP001166286"/>
    </source>
</evidence>
<reference evidence="2" key="1">
    <citation type="submission" date="2023-03" db="EMBL/GenBank/DDBJ databases">
        <title>Complete genome of Cladonia borealis.</title>
        <authorList>
            <person name="Park H."/>
        </authorList>
    </citation>
    <scope>NUCLEOTIDE SEQUENCE</scope>
    <source>
        <strain evidence="2">ANT050790</strain>
    </source>
</reference>
<evidence type="ECO:0008006" key="4">
    <source>
        <dbReference type="Google" id="ProtNLM"/>
    </source>
</evidence>
<dbReference type="Proteomes" id="UP001166286">
    <property type="component" value="Unassembled WGS sequence"/>
</dbReference>